<comment type="caution">
    <text evidence="1">The sequence shown here is derived from an EMBL/GenBank/DDBJ whole genome shotgun (WGS) entry which is preliminary data.</text>
</comment>
<gene>
    <name evidence="1" type="ORF">MPNT_10258</name>
</gene>
<evidence type="ECO:0000313" key="1">
    <source>
        <dbReference type="EMBL" id="CAF0689547.1"/>
    </source>
</evidence>
<dbReference type="Proteomes" id="UP000663859">
    <property type="component" value="Unassembled WGS sequence"/>
</dbReference>
<protein>
    <submittedName>
        <fullName evidence="1">Uncharacterized protein</fullName>
    </submittedName>
</protein>
<accession>A0A8J2FRN1</accession>
<name>A0A8J2FRN1_9BACT</name>
<dbReference type="AlphaFoldDB" id="A0A8J2FRN1"/>
<sequence length="46" mass="4763">METWEGLSRSPSGKLALQREAAELGFGALAPLPPGSYRGETLGTCG</sequence>
<reference evidence="1" key="1">
    <citation type="submission" date="2021-02" db="EMBL/GenBank/DDBJ databases">
        <authorList>
            <person name="Cremers G."/>
            <person name="Picone N."/>
        </authorList>
    </citation>
    <scope>NUCLEOTIDE SEQUENCE</scope>
    <source>
        <strain evidence="1">PQ17</strain>
    </source>
</reference>
<keyword evidence="2" id="KW-1185">Reference proteome</keyword>
<proteinExistence type="predicted"/>
<organism evidence="1 2">
    <name type="scientific">Candidatus Methylacidithermus pantelleriae</name>
    <dbReference type="NCBI Taxonomy" id="2744239"/>
    <lineage>
        <taxon>Bacteria</taxon>
        <taxon>Pseudomonadati</taxon>
        <taxon>Verrucomicrobiota</taxon>
        <taxon>Methylacidiphilae</taxon>
        <taxon>Methylacidiphilales</taxon>
        <taxon>Methylacidiphilaceae</taxon>
        <taxon>Candidatus Methylacidithermus</taxon>
    </lineage>
</organism>
<evidence type="ECO:0000313" key="2">
    <source>
        <dbReference type="Proteomes" id="UP000663859"/>
    </source>
</evidence>
<dbReference type="EMBL" id="CAJNOB010000001">
    <property type="protein sequence ID" value="CAF0689547.1"/>
    <property type="molecule type" value="Genomic_DNA"/>
</dbReference>